<organism evidence="1 2">
    <name type="scientific">Austropuccinia psidii MF-1</name>
    <dbReference type="NCBI Taxonomy" id="1389203"/>
    <lineage>
        <taxon>Eukaryota</taxon>
        <taxon>Fungi</taxon>
        <taxon>Dikarya</taxon>
        <taxon>Basidiomycota</taxon>
        <taxon>Pucciniomycotina</taxon>
        <taxon>Pucciniomycetes</taxon>
        <taxon>Pucciniales</taxon>
        <taxon>Sphaerophragmiaceae</taxon>
        <taxon>Austropuccinia</taxon>
    </lineage>
</organism>
<reference evidence="1" key="1">
    <citation type="submission" date="2021-03" db="EMBL/GenBank/DDBJ databases">
        <title>Draft genome sequence of rust myrtle Austropuccinia psidii MF-1, a brazilian biotype.</title>
        <authorList>
            <person name="Quecine M.C."/>
            <person name="Pachon D.M.R."/>
            <person name="Bonatelli M.L."/>
            <person name="Correr F.H."/>
            <person name="Franceschini L.M."/>
            <person name="Leite T.F."/>
            <person name="Margarido G.R.A."/>
            <person name="Almeida C.A."/>
            <person name="Ferrarezi J.A."/>
            <person name="Labate C.A."/>
        </authorList>
    </citation>
    <scope>NUCLEOTIDE SEQUENCE</scope>
    <source>
        <strain evidence="1">MF-1</strain>
    </source>
</reference>
<dbReference type="EMBL" id="AVOT02010201">
    <property type="protein sequence ID" value="MBW0489667.1"/>
    <property type="molecule type" value="Genomic_DNA"/>
</dbReference>
<accession>A0A9Q3CTP3</accession>
<protein>
    <submittedName>
        <fullName evidence="1">Uncharacterized protein</fullName>
    </submittedName>
</protein>
<proteinExistence type="predicted"/>
<name>A0A9Q3CTP3_9BASI</name>
<evidence type="ECO:0000313" key="2">
    <source>
        <dbReference type="Proteomes" id="UP000765509"/>
    </source>
</evidence>
<comment type="caution">
    <text evidence="1">The sequence shown here is derived from an EMBL/GenBank/DDBJ whole genome shotgun (WGS) entry which is preliminary data.</text>
</comment>
<evidence type="ECO:0000313" key="1">
    <source>
        <dbReference type="EMBL" id="MBW0489667.1"/>
    </source>
</evidence>
<sequence>MRLIDYNYGLFIGVPSMPDYWITDRLNTEFKGHDSICYTEMKEVHGGRVIPSESTAMVLGYGRRPCHLKMTSTLWTKSHMSGVSDSLKDLKSVILKFIFRWGITNS</sequence>
<dbReference type="Proteomes" id="UP000765509">
    <property type="component" value="Unassembled WGS sequence"/>
</dbReference>
<dbReference type="AlphaFoldDB" id="A0A9Q3CTP3"/>
<keyword evidence="2" id="KW-1185">Reference proteome</keyword>
<gene>
    <name evidence="1" type="ORF">O181_029382</name>
</gene>